<dbReference type="SUPFAM" id="SSF109604">
    <property type="entry name" value="HD-domain/PDEase-like"/>
    <property type="match status" value="1"/>
</dbReference>
<dbReference type="GO" id="GO:0004820">
    <property type="term" value="F:glycine-tRNA ligase activity"/>
    <property type="evidence" value="ECO:0007669"/>
    <property type="project" value="UniProtKB-UniRule"/>
</dbReference>
<proteinExistence type="inferred from homology"/>
<evidence type="ECO:0000259" key="11">
    <source>
        <dbReference type="SMART" id="SM00836"/>
    </source>
</evidence>
<evidence type="ECO:0000256" key="3">
    <source>
        <dbReference type="ARBA" id="ARBA00022490"/>
    </source>
</evidence>
<accession>A0A7V5CSG2</accession>
<comment type="catalytic activity">
    <reaction evidence="9 10">
        <text>tRNA(Gly) + glycine + ATP = glycyl-tRNA(Gly) + AMP + diphosphate</text>
        <dbReference type="Rhea" id="RHEA:16013"/>
        <dbReference type="Rhea" id="RHEA-COMP:9664"/>
        <dbReference type="Rhea" id="RHEA-COMP:9683"/>
        <dbReference type="ChEBI" id="CHEBI:30616"/>
        <dbReference type="ChEBI" id="CHEBI:33019"/>
        <dbReference type="ChEBI" id="CHEBI:57305"/>
        <dbReference type="ChEBI" id="CHEBI:78442"/>
        <dbReference type="ChEBI" id="CHEBI:78522"/>
        <dbReference type="ChEBI" id="CHEBI:456215"/>
        <dbReference type="EC" id="6.1.1.14"/>
    </reaction>
</comment>
<evidence type="ECO:0000256" key="4">
    <source>
        <dbReference type="ARBA" id="ARBA00022598"/>
    </source>
</evidence>
<dbReference type="PROSITE" id="PS50861">
    <property type="entry name" value="AA_TRNA_LIGASE_II_GLYAB"/>
    <property type="match status" value="1"/>
</dbReference>
<keyword evidence="3 10" id="KW-0963">Cytoplasm</keyword>
<dbReference type="Gene3D" id="1.10.730.10">
    <property type="entry name" value="Isoleucyl-tRNA Synthetase, Domain 1"/>
    <property type="match status" value="1"/>
</dbReference>
<organism evidence="12">
    <name type="scientific">Acidobacterium capsulatum</name>
    <dbReference type="NCBI Taxonomy" id="33075"/>
    <lineage>
        <taxon>Bacteria</taxon>
        <taxon>Pseudomonadati</taxon>
        <taxon>Acidobacteriota</taxon>
        <taxon>Terriglobia</taxon>
        <taxon>Terriglobales</taxon>
        <taxon>Acidobacteriaceae</taxon>
        <taxon>Acidobacterium</taxon>
    </lineage>
</organism>
<keyword evidence="8 10" id="KW-0030">Aminoacyl-tRNA synthetase</keyword>
<protein>
    <recommendedName>
        <fullName evidence="10">Glycine--tRNA ligase beta subunit</fullName>
        <ecNumber evidence="10">6.1.1.14</ecNumber>
    </recommendedName>
    <alternativeName>
        <fullName evidence="10">Glycyl-tRNA synthetase beta subunit</fullName>
        <shortName evidence="10">GlyRS</shortName>
    </alternativeName>
</protein>
<dbReference type="Pfam" id="PF05746">
    <property type="entry name" value="DALR_1"/>
    <property type="match status" value="1"/>
</dbReference>
<dbReference type="NCBIfam" id="TIGR00211">
    <property type="entry name" value="glyS"/>
    <property type="match status" value="1"/>
</dbReference>
<dbReference type="InterPro" id="IPR008909">
    <property type="entry name" value="DALR_anticod-bd"/>
</dbReference>
<name>A0A7V5CSG2_9BACT</name>
<dbReference type="PRINTS" id="PR01045">
    <property type="entry name" value="TRNASYNTHGB"/>
</dbReference>
<evidence type="ECO:0000256" key="9">
    <source>
        <dbReference type="ARBA" id="ARBA00047937"/>
    </source>
</evidence>
<evidence type="ECO:0000256" key="2">
    <source>
        <dbReference type="ARBA" id="ARBA00008226"/>
    </source>
</evidence>
<dbReference type="InterPro" id="IPR006194">
    <property type="entry name" value="Gly-tRNA-synth_heterodimer"/>
</dbReference>
<evidence type="ECO:0000313" key="12">
    <source>
        <dbReference type="EMBL" id="HGY93751.1"/>
    </source>
</evidence>
<dbReference type="Pfam" id="PF02092">
    <property type="entry name" value="tRNA_synt_2f"/>
    <property type="match status" value="1"/>
</dbReference>
<evidence type="ECO:0000256" key="10">
    <source>
        <dbReference type="HAMAP-Rule" id="MF_00255"/>
    </source>
</evidence>
<evidence type="ECO:0000256" key="6">
    <source>
        <dbReference type="ARBA" id="ARBA00022840"/>
    </source>
</evidence>
<dbReference type="GO" id="GO:0005829">
    <property type="term" value="C:cytosol"/>
    <property type="evidence" value="ECO:0007669"/>
    <property type="project" value="TreeGrafter"/>
</dbReference>
<dbReference type="GO" id="GO:0004814">
    <property type="term" value="F:arginine-tRNA ligase activity"/>
    <property type="evidence" value="ECO:0007669"/>
    <property type="project" value="InterPro"/>
</dbReference>
<keyword evidence="4 10" id="KW-0436">Ligase</keyword>
<comment type="subunit">
    <text evidence="10">Tetramer of two alpha and two beta subunits.</text>
</comment>
<evidence type="ECO:0000256" key="8">
    <source>
        <dbReference type="ARBA" id="ARBA00023146"/>
    </source>
</evidence>
<dbReference type="SMART" id="SM00836">
    <property type="entry name" value="DALR_1"/>
    <property type="match status" value="1"/>
</dbReference>
<dbReference type="EC" id="6.1.1.14" evidence="10"/>
<sequence>MADFLFEIGLEEIPARMIAAAESELARRVAELLQRENLLAEGHAVTRYSTPRRLAVLVTGVKAAQSDREEQLTGPAWSIAFKEGQPTPAAQAFAKKAGVEVAALQKVTTPKGEYVGASSVRKGRAASEILLEALPKEIAAIYWPKNMYWRAGKPERFVRPVQWMVALLGEQVIPVEFAGITAANVTYGHRILHGDAPVTISAPAEYAATLEAAKVQADVEARRHRIRKALDHVTRTVPGARWRENEALVDAVTHLTEWPSVLLGSFETEFLALPEEVLVTVMRDHQKYFAVEDASGQLAPHFLTVLNTEPSEQAAAIIRHGNERVLRARFNDARFFWTVDQKISLANRLEMLQSVTFHKELGSYHQKTHTTREIAVKLSAQVRHAGTSVDEAALLRAVELAKTDLTTELVKEFTELQGIVGGLYARAQGEGEAVAQAIYWQYSPASMDDPVPPTLEGQLLGLADRIGTIVEMFAIGLEPTGSKDPFALRRAANAVVKILAEGKLPVTLDRLVNAAEESSKVENAAASREKVMVFLKERLEFYLREVLGYRYDVVNAVLAAGAHDVVDTIARAEALSAVRGSEDFAAIAAAFKRSKNILRQAAEKAGVAERELSADVDAALLPEPAEKQLHEAAAKLAPVVEELRAKNDYRAALEQIATLRPQVDVFFDKVMVMVEDDSLRRNRLALIQYVLRSFSSIADFSEIVAN</sequence>
<dbReference type="AlphaFoldDB" id="A0A7V5CSG2"/>
<dbReference type="EMBL" id="DTKL01000019">
    <property type="protein sequence ID" value="HGY93751.1"/>
    <property type="molecule type" value="Genomic_DNA"/>
</dbReference>
<dbReference type="InterPro" id="IPR015944">
    <property type="entry name" value="Gly-tRNA-synth_bsu"/>
</dbReference>
<feature type="domain" description="DALR anticodon binding" evidence="11">
    <location>
        <begin position="593"/>
        <end position="703"/>
    </location>
</feature>
<evidence type="ECO:0000256" key="1">
    <source>
        <dbReference type="ARBA" id="ARBA00004496"/>
    </source>
</evidence>
<dbReference type="GO" id="GO:0006426">
    <property type="term" value="P:glycyl-tRNA aminoacylation"/>
    <property type="evidence" value="ECO:0007669"/>
    <property type="project" value="UniProtKB-UniRule"/>
</dbReference>
<dbReference type="PANTHER" id="PTHR30075:SF2">
    <property type="entry name" value="GLYCINE--TRNA LIGASE, CHLOROPLASTIC_MITOCHONDRIAL 2"/>
    <property type="match status" value="1"/>
</dbReference>
<comment type="caution">
    <text evidence="12">The sequence shown here is derived from an EMBL/GenBank/DDBJ whole genome shotgun (WGS) entry which is preliminary data.</text>
</comment>
<evidence type="ECO:0000256" key="7">
    <source>
        <dbReference type="ARBA" id="ARBA00022917"/>
    </source>
</evidence>
<gene>
    <name evidence="10" type="primary">glyS</name>
    <name evidence="12" type="ORF">ENW50_03555</name>
</gene>
<dbReference type="HAMAP" id="MF_00255">
    <property type="entry name" value="Gly_tRNA_synth_beta"/>
    <property type="match status" value="1"/>
</dbReference>
<reference evidence="12" key="1">
    <citation type="journal article" date="2020" name="mSystems">
        <title>Genome- and Community-Level Interaction Insights into Carbon Utilization and Element Cycling Functions of Hydrothermarchaeota in Hydrothermal Sediment.</title>
        <authorList>
            <person name="Zhou Z."/>
            <person name="Liu Y."/>
            <person name="Xu W."/>
            <person name="Pan J."/>
            <person name="Luo Z.H."/>
            <person name="Li M."/>
        </authorList>
    </citation>
    <scope>NUCLEOTIDE SEQUENCE [LARGE SCALE GENOMIC DNA]</scope>
    <source>
        <strain evidence="12">SpSt-855</strain>
    </source>
</reference>
<keyword evidence="6 10" id="KW-0067">ATP-binding</keyword>
<keyword evidence="7 10" id="KW-0648">Protein biosynthesis</keyword>
<comment type="similarity">
    <text evidence="2 10">Belongs to the class-II aminoacyl-tRNA synthetase family.</text>
</comment>
<comment type="subcellular location">
    <subcellularLocation>
        <location evidence="1 10">Cytoplasm</location>
    </subcellularLocation>
</comment>
<keyword evidence="5 10" id="KW-0547">Nucleotide-binding</keyword>
<evidence type="ECO:0000256" key="5">
    <source>
        <dbReference type="ARBA" id="ARBA00022741"/>
    </source>
</evidence>
<dbReference type="GO" id="GO:0005524">
    <property type="term" value="F:ATP binding"/>
    <property type="evidence" value="ECO:0007669"/>
    <property type="project" value="UniProtKB-UniRule"/>
</dbReference>
<dbReference type="PANTHER" id="PTHR30075">
    <property type="entry name" value="GLYCYL-TRNA SYNTHETASE"/>
    <property type="match status" value="1"/>
</dbReference>
<dbReference type="GO" id="GO:0006420">
    <property type="term" value="P:arginyl-tRNA aminoacylation"/>
    <property type="evidence" value="ECO:0007669"/>
    <property type="project" value="InterPro"/>
</dbReference>